<proteinExistence type="predicted"/>
<name>A0A0K2VTE9_MESPL</name>
<sequence length="142" mass="16342">MKRNWLGNLDVNQTQAGFFHRPKCPFVGSSQYYSDLRCIDNCQTKSIAYKTGYPVHIRRPSERLHRHPACGDGLALFFADDAHGRAREVVLLARLAHAERLRIDPGLKFWSRLFFRRGGVPLTRSGRQLWRLFAGVTYGCHI</sequence>
<evidence type="ECO:0000313" key="2">
    <source>
        <dbReference type="Proteomes" id="UP000182888"/>
    </source>
</evidence>
<reference evidence="2" key="1">
    <citation type="submission" date="2014-08" db="EMBL/GenBank/DDBJ databases">
        <authorList>
            <person name="Edwards T."/>
        </authorList>
    </citation>
    <scope>NUCLEOTIDE SEQUENCE [LARGE SCALE GENOMIC DNA]</scope>
</reference>
<dbReference type="Proteomes" id="UP000182888">
    <property type="component" value="Unassembled WGS sequence"/>
</dbReference>
<organism evidence="1 2">
    <name type="scientific">Mesorhizobium plurifarium</name>
    <dbReference type="NCBI Taxonomy" id="69974"/>
    <lineage>
        <taxon>Bacteria</taxon>
        <taxon>Pseudomonadati</taxon>
        <taxon>Pseudomonadota</taxon>
        <taxon>Alphaproteobacteria</taxon>
        <taxon>Hyphomicrobiales</taxon>
        <taxon>Phyllobacteriaceae</taxon>
        <taxon>Mesorhizobium</taxon>
    </lineage>
</organism>
<accession>A0A0K2VTE9</accession>
<dbReference type="AlphaFoldDB" id="A0A0K2VTE9"/>
<evidence type="ECO:0000313" key="1">
    <source>
        <dbReference type="EMBL" id="CDX53495.1"/>
    </source>
</evidence>
<protein>
    <submittedName>
        <fullName evidence="1">Uncharacterized protein</fullName>
    </submittedName>
</protein>
<dbReference type="EMBL" id="CCND01000010">
    <property type="protein sequence ID" value="CDX53495.1"/>
    <property type="molecule type" value="Genomic_DNA"/>
</dbReference>
<gene>
    <name evidence="1" type="ORF">MPL1032_180014</name>
</gene>